<keyword evidence="4 6" id="KW-0067">ATP-binding</keyword>
<gene>
    <name evidence="11" type="ORF">AKO1_006691</name>
</gene>
<comment type="catalytic activity">
    <reaction evidence="7">
        <text>ATP + H2O = ADP + phosphate + H(+)</text>
        <dbReference type="Rhea" id="RHEA:13065"/>
        <dbReference type="ChEBI" id="CHEBI:15377"/>
        <dbReference type="ChEBI" id="CHEBI:15378"/>
        <dbReference type="ChEBI" id="CHEBI:30616"/>
        <dbReference type="ChEBI" id="CHEBI:43474"/>
        <dbReference type="ChEBI" id="CHEBI:456216"/>
        <dbReference type="EC" id="3.6.4.13"/>
    </reaction>
</comment>
<dbReference type="InterPro" id="IPR001650">
    <property type="entry name" value="Helicase_C-like"/>
</dbReference>
<dbReference type="PANTHER" id="PTHR24031">
    <property type="entry name" value="RNA HELICASE"/>
    <property type="match status" value="1"/>
</dbReference>
<reference evidence="11 12" key="1">
    <citation type="submission" date="2024-03" db="EMBL/GenBank/DDBJ databases">
        <title>The Acrasis kona genome and developmental transcriptomes reveal deep origins of eukaryotic multicellular pathways.</title>
        <authorList>
            <person name="Sheikh S."/>
            <person name="Fu C.-J."/>
            <person name="Brown M.W."/>
            <person name="Baldauf S.L."/>
        </authorList>
    </citation>
    <scope>NUCLEOTIDE SEQUENCE [LARGE SCALE GENOMIC DNA]</scope>
    <source>
        <strain evidence="11 12">ATCC MYA-3509</strain>
    </source>
</reference>
<dbReference type="GO" id="GO:0016787">
    <property type="term" value="F:hydrolase activity"/>
    <property type="evidence" value="ECO:0007669"/>
    <property type="project" value="UniProtKB-KW"/>
</dbReference>
<evidence type="ECO:0000256" key="6">
    <source>
        <dbReference type="RuleBase" id="RU000492"/>
    </source>
</evidence>
<dbReference type="SMART" id="SM00487">
    <property type="entry name" value="DEXDc"/>
    <property type="match status" value="1"/>
</dbReference>
<evidence type="ECO:0000313" key="11">
    <source>
        <dbReference type="EMBL" id="KAL0490165.1"/>
    </source>
</evidence>
<dbReference type="InterPro" id="IPR011545">
    <property type="entry name" value="DEAD/DEAH_box_helicase_dom"/>
</dbReference>
<dbReference type="Pfam" id="PF00270">
    <property type="entry name" value="DEAD"/>
    <property type="match status" value="1"/>
</dbReference>
<dbReference type="AlphaFoldDB" id="A0AAW2ZL19"/>
<dbReference type="SMART" id="SM01178">
    <property type="entry name" value="DUF4217"/>
    <property type="match status" value="1"/>
</dbReference>
<dbReference type="PROSITE" id="PS51194">
    <property type="entry name" value="HELICASE_CTER"/>
    <property type="match status" value="1"/>
</dbReference>
<dbReference type="EC" id="3.6.4.13" evidence="7"/>
<organism evidence="11 12">
    <name type="scientific">Acrasis kona</name>
    <dbReference type="NCBI Taxonomy" id="1008807"/>
    <lineage>
        <taxon>Eukaryota</taxon>
        <taxon>Discoba</taxon>
        <taxon>Heterolobosea</taxon>
        <taxon>Tetramitia</taxon>
        <taxon>Eutetramitia</taxon>
        <taxon>Acrasidae</taxon>
        <taxon>Acrasis</taxon>
    </lineage>
</organism>
<evidence type="ECO:0000256" key="2">
    <source>
        <dbReference type="ARBA" id="ARBA00022801"/>
    </source>
</evidence>
<dbReference type="SMART" id="SM00490">
    <property type="entry name" value="HELICc"/>
    <property type="match status" value="1"/>
</dbReference>
<keyword evidence="2 6" id="KW-0378">Hydrolase</keyword>
<comment type="function">
    <text evidence="7">RNA helicase.</text>
</comment>
<evidence type="ECO:0000256" key="3">
    <source>
        <dbReference type="ARBA" id="ARBA00022806"/>
    </source>
</evidence>
<dbReference type="SUPFAM" id="SSF52540">
    <property type="entry name" value="P-loop containing nucleoside triphosphate hydrolases"/>
    <property type="match status" value="1"/>
</dbReference>
<sequence>MGLEKLTKIQESSLKPFLTGGDLLMKSETGSGKTLAYVIPLVQLLYNHAKTAQVSREHGTLAIILAPTRELCIQIQKVVQRVCIPFPWMVEGTIMGGEKKKAEKSRLRKGVTILISTPGRLEDHLFNTQSFRYDLIRHVILDEADRLLDLGFDKTIRNIMQHLRSKASTYPQTVLISATLHRKIQQLATSIDVNKPTYVGFTQDGVTIEERTMDLKKEQMPSGDIFSVPKNLKQHYVEAPSKLRLAMLAGFLRWKSEERYENDAKLKMVVFLSCCDSVEFHHTLFTTVTIHRRPMFNVPVFKLHGNIAQKDRTKTYFDFCSANSGILLCTDVASRGLDLPAVNWIVQYDPPGEPKEYLHRIGRTARLGTKGDAIIFLQPHEMLYTELLSKYDLTLNHVKGEALLEHLIVQFQDKKITDPIEAGTWLQNIFEAEVSKSVDLTKQSIAAYQSHVRYYSTHNKNVKYIFHVKNLHLGHLARSFGLKDRPTKARQTQDTLGGTNYAVERQKRIEEYNKRKTDTRVVDAVTDNQSFQKQLDEYDQSEKEAILDEEIKNIDEDDEDDEESSKPVDQDDQGYESFDEVDESQILREVSAAPKVNMMGGVSRKKLNPNERMKLYKEFSKGKLINNRPKIVIPDGLFKKGSSKKEQSQPAPIVAPEQEKKGKKRSADDVRGQGSGFVKGDGMVGDWNKLLRNPFQYKNSARGGSNGYAKMMLSTTSEFDSGLEPLNKKRK</sequence>
<dbReference type="Proteomes" id="UP001431209">
    <property type="component" value="Unassembled WGS sequence"/>
</dbReference>
<dbReference type="InterPro" id="IPR000629">
    <property type="entry name" value="RNA-helicase_DEAD-box_CS"/>
</dbReference>
<protein>
    <recommendedName>
        <fullName evidence="7">ATP-dependent RNA helicase</fullName>
        <ecNumber evidence="7">3.6.4.13</ecNumber>
    </recommendedName>
</protein>
<feature type="domain" description="Helicase ATP-binding" evidence="9">
    <location>
        <begin position="14"/>
        <end position="198"/>
    </location>
</feature>
<dbReference type="PROSITE" id="PS00039">
    <property type="entry name" value="DEAD_ATP_HELICASE"/>
    <property type="match status" value="1"/>
</dbReference>
<comment type="similarity">
    <text evidence="6">Belongs to the DEAD box helicase family.</text>
</comment>
<evidence type="ECO:0000259" key="10">
    <source>
        <dbReference type="PROSITE" id="PS51194"/>
    </source>
</evidence>
<comment type="domain">
    <text evidence="7">The Q motif is unique to and characteristic of the DEAD box family of RNA helicases and controls ATP binding and hydrolysis.</text>
</comment>
<evidence type="ECO:0000256" key="4">
    <source>
        <dbReference type="ARBA" id="ARBA00022840"/>
    </source>
</evidence>
<dbReference type="Pfam" id="PF00271">
    <property type="entry name" value="Helicase_C"/>
    <property type="match status" value="1"/>
</dbReference>
<dbReference type="InterPro" id="IPR014001">
    <property type="entry name" value="Helicase_ATP-bd"/>
</dbReference>
<evidence type="ECO:0000256" key="8">
    <source>
        <dbReference type="SAM" id="MobiDB-lite"/>
    </source>
</evidence>
<dbReference type="GO" id="GO:0003724">
    <property type="term" value="F:RNA helicase activity"/>
    <property type="evidence" value="ECO:0007669"/>
    <property type="project" value="UniProtKB-EC"/>
</dbReference>
<dbReference type="InterPro" id="IPR025313">
    <property type="entry name" value="SPB4-like_CTE"/>
</dbReference>
<evidence type="ECO:0000256" key="1">
    <source>
        <dbReference type="ARBA" id="ARBA00022741"/>
    </source>
</evidence>
<feature type="compositionally biased region" description="Basic and acidic residues" evidence="8">
    <location>
        <begin position="657"/>
        <end position="671"/>
    </location>
</feature>
<dbReference type="Pfam" id="PF13959">
    <property type="entry name" value="CTE_SPB4"/>
    <property type="match status" value="1"/>
</dbReference>
<dbReference type="Gene3D" id="3.40.50.300">
    <property type="entry name" value="P-loop containing nucleotide triphosphate hydrolases"/>
    <property type="match status" value="2"/>
</dbReference>
<keyword evidence="12" id="KW-1185">Reference proteome</keyword>
<keyword evidence="5 7" id="KW-0694">RNA-binding</keyword>
<feature type="compositionally biased region" description="Gly residues" evidence="8">
    <location>
        <begin position="673"/>
        <end position="683"/>
    </location>
</feature>
<keyword evidence="1 6" id="KW-0547">Nucleotide-binding</keyword>
<feature type="region of interest" description="Disordered" evidence="8">
    <location>
        <begin position="635"/>
        <end position="683"/>
    </location>
</feature>
<feature type="domain" description="Helicase C-terminal" evidence="10">
    <location>
        <begin position="231"/>
        <end position="415"/>
    </location>
</feature>
<comment type="caution">
    <text evidence="11">The sequence shown here is derived from an EMBL/GenBank/DDBJ whole genome shotgun (WGS) entry which is preliminary data.</text>
</comment>
<dbReference type="GO" id="GO:0003723">
    <property type="term" value="F:RNA binding"/>
    <property type="evidence" value="ECO:0007669"/>
    <property type="project" value="UniProtKB-UniRule"/>
</dbReference>
<accession>A0AAW2ZL19</accession>
<feature type="compositionally biased region" description="Acidic residues" evidence="8">
    <location>
        <begin position="570"/>
        <end position="582"/>
    </location>
</feature>
<dbReference type="GO" id="GO:0005524">
    <property type="term" value="F:ATP binding"/>
    <property type="evidence" value="ECO:0007669"/>
    <property type="project" value="UniProtKB-UniRule"/>
</dbReference>
<keyword evidence="3 6" id="KW-0347">Helicase</keyword>
<dbReference type="InterPro" id="IPR027417">
    <property type="entry name" value="P-loop_NTPase"/>
</dbReference>
<evidence type="ECO:0000256" key="7">
    <source>
        <dbReference type="RuleBase" id="RU365068"/>
    </source>
</evidence>
<evidence type="ECO:0000313" key="12">
    <source>
        <dbReference type="Proteomes" id="UP001431209"/>
    </source>
</evidence>
<dbReference type="EMBL" id="JAOPGA020001647">
    <property type="protein sequence ID" value="KAL0490165.1"/>
    <property type="molecule type" value="Genomic_DNA"/>
</dbReference>
<name>A0AAW2ZL19_9EUKA</name>
<evidence type="ECO:0000259" key="9">
    <source>
        <dbReference type="PROSITE" id="PS51192"/>
    </source>
</evidence>
<feature type="region of interest" description="Disordered" evidence="8">
    <location>
        <begin position="550"/>
        <end position="582"/>
    </location>
</feature>
<dbReference type="CDD" id="cd18787">
    <property type="entry name" value="SF2_C_DEAD"/>
    <property type="match status" value="1"/>
</dbReference>
<dbReference type="PROSITE" id="PS51192">
    <property type="entry name" value="HELICASE_ATP_BIND_1"/>
    <property type="match status" value="1"/>
</dbReference>
<proteinExistence type="inferred from homology"/>
<evidence type="ECO:0000256" key="5">
    <source>
        <dbReference type="ARBA" id="ARBA00022884"/>
    </source>
</evidence>